<keyword evidence="5 7" id="KW-0472">Membrane</keyword>
<protein>
    <submittedName>
        <fullName evidence="9">SusC/RagA family TonB-linked outer membrane protein</fullName>
    </submittedName>
</protein>
<dbReference type="GO" id="GO:0009279">
    <property type="term" value="C:cell outer membrane"/>
    <property type="evidence" value="ECO:0007669"/>
    <property type="project" value="UniProtKB-SubCell"/>
</dbReference>
<evidence type="ECO:0000256" key="3">
    <source>
        <dbReference type="ARBA" id="ARBA00022452"/>
    </source>
</evidence>
<dbReference type="Pfam" id="PF13715">
    <property type="entry name" value="CarbopepD_reg_2"/>
    <property type="match status" value="1"/>
</dbReference>
<dbReference type="FunFam" id="2.170.130.10:FF:000008">
    <property type="entry name" value="SusC/RagA family TonB-linked outer membrane protein"/>
    <property type="match status" value="1"/>
</dbReference>
<dbReference type="NCBIfam" id="TIGR04056">
    <property type="entry name" value="OMP_RagA_SusC"/>
    <property type="match status" value="1"/>
</dbReference>
<dbReference type="InterPro" id="IPR008969">
    <property type="entry name" value="CarboxyPept-like_regulatory"/>
</dbReference>
<keyword evidence="3 7" id="KW-1134">Transmembrane beta strand</keyword>
<evidence type="ECO:0000313" key="10">
    <source>
        <dbReference type="Proteomes" id="UP000260983"/>
    </source>
</evidence>
<comment type="caution">
    <text evidence="9">The sequence shown here is derived from an EMBL/GenBank/DDBJ whole genome shotgun (WGS) entry which is preliminary data.</text>
</comment>
<evidence type="ECO:0000259" key="8">
    <source>
        <dbReference type="Pfam" id="PF07715"/>
    </source>
</evidence>
<dbReference type="InterPro" id="IPR039426">
    <property type="entry name" value="TonB-dep_rcpt-like"/>
</dbReference>
<dbReference type="AlphaFoldDB" id="A0A3E5BS91"/>
<dbReference type="Gene3D" id="3.55.50.30">
    <property type="match status" value="1"/>
</dbReference>
<dbReference type="InterPro" id="IPR036942">
    <property type="entry name" value="Beta-barrel_TonB_sf"/>
</dbReference>
<evidence type="ECO:0000313" key="9">
    <source>
        <dbReference type="EMBL" id="RGN40245.1"/>
    </source>
</evidence>
<comment type="subcellular location">
    <subcellularLocation>
        <location evidence="1 7">Cell outer membrane</location>
        <topology evidence="1 7">Multi-pass membrane protein</topology>
    </subcellularLocation>
</comment>
<dbReference type="EMBL" id="QSUL01000001">
    <property type="protein sequence ID" value="RGN40245.1"/>
    <property type="molecule type" value="Genomic_DNA"/>
</dbReference>
<sequence>MNKQAIVDLVDLKKIIKVMKITFIILIIFLPQVMAGTHAQNKNISIIVQNENLENVLREIEKQSEFLFFYQSDEINKKEKITVNKENSTVYEILDEISAKTNLSYTIRGRHIVFHRKKKGSPDQTEIRISSITQQSKSIGRKLTGIVRDALGDPIIGVNITIKGTGNGTITDINGAYSLNISDPENILVFSYLGYKTKEVRVGDNRQLNITLEENTKELDEVVVIGYGSIKKSSLTGAVSRMNTESLSERSLARAESALQGNLAGVNVRTVTGEPGENMQIRIRGAASVNASSDPLYVVDGVPVSDLTSINPADISSIEVLKDAASAAIYGSRGSNGVVIVTTQKGKTGRPRISFTANYGIQSLEKKIDMFDAKEFMEFYIRFNDAYYLSLAKDRGITASISDPNDVRMKNIGGDISKPNYLVILDDCWFNYMDESVKNSHTYQKNSEGLSFLDWQDEFYRNASIQDYNINLSGGTEATNYFFSAGYLNQEGLAVGTSYERLSFRTNIESKINKYLSAGLLIAPTYTKRKGTGMIHGKDSYSHVILSVCPISPEGVGYDTNIEPNANYPWTYAYQNPIARMKRNIRKQEAIRMLGNAFVRLEPITGLKLEALASLNYYDNSYHTYNFSDVSPTWASGEGVSSSASYDTDRRIGYMYQFLANYDKTFDKHGISAMFGVSAEESNKGFVTSQNFGGPFPNDAITDVFNGAQLNQRTNTVTAQTPKRQVSYFGRMQYNYLERYFFSGSLRYDGGSVFGLNNKWGVFPAFSGAWKLSDEKFFKNLNLKWIDMVKLRASYGVTGNNSITQSAAYAAMGSSMYGDQVGYIATSLGNSDLSWEKTHSTDIALDFAFLKNRVQVSFDWYTKETKDLLYQIPTFGASGFTTTWGNLGNIQNKGFEVELSTVNMDGIFKWNTSFNLSYNTNEVKKLGVSDTPIYSGFDSSNPTNVLMVGKPAHIFYMYDAIGVWMSQKEIDDYSAAHGGKQVTLEGKAIKPGDIRYRDVNDDGVFDKENDRDYLGTPTPKFTYGMTNTFQYKNFDLSILVTAQTGGKIGGFIGRQIDRPYKGPNSNTLGHWRDAWWSEDEPGNGKVPYALSSTTGGTVDSRWLYSSDYIRIRNLTLGYKLPVSPTIIPYARAYISIENLAKWDNYYGGYNTESANAGGTSLGIDYGSYPLARTIMFGINVNF</sequence>
<accession>A0A3E5BS91</accession>
<dbReference type="Pfam" id="PF07715">
    <property type="entry name" value="Plug"/>
    <property type="match status" value="1"/>
</dbReference>
<dbReference type="RefSeq" id="WP_117723041.1">
    <property type="nucleotide sequence ID" value="NZ_QSUL01000001.1"/>
</dbReference>
<comment type="similarity">
    <text evidence="7">Belongs to the TonB-dependent receptor family.</text>
</comment>
<dbReference type="PROSITE" id="PS52016">
    <property type="entry name" value="TONB_DEPENDENT_REC_3"/>
    <property type="match status" value="1"/>
</dbReference>
<reference evidence="9 10" key="1">
    <citation type="submission" date="2018-08" db="EMBL/GenBank/DDBJ databases">
        <title>A genome reference for cultivated species of the human gut microbiota.</title>
        <authorList>
            <person name="Zou Y."/>
            <person name="Xue W."/>
            <person name="Luo G."/>
        </authorList>
    </citation>
    <scope>NUCLEOTIDE SEQUENCE [LARGE SCALE GENOMIC DNA]</scope>
    <source>
        <strain evidence="9 10">OM05-15BH</strain>
    </source>
</reference>
<dbReference type="Proteomes" id="UP000260983">
    <property type="component" value="Unassembled WGS sequence"/>
</dbReference>
<dbReference type="FunFam" id="2.60.40.1120:FF:000003">
    <property type="entry name" value="Outer membrane protein Omp121"/>
    <property type="match status" value="1"/>
</dbReference>
<keyword evidence="4 7" id="KW-0812">Transmembrane</keyword>
<dbReference type="Gene3D" id="2.40.170.20">
    <property type="entry name" value="TonB-dependent receptor, beta-barrel domain"/>
    <property type="match status" value="1"/>
</dbReference>
<organism evidence="9 10">
    <name type="scientific">Bacteroides oleiciplenus</name>
    <dbReference type="NCBI Taxonomy" id="626931"/>
    <lineage>
        <taxon>Bacteria</taxon>
        <taxon>Pseudomonadati</taxon>
        <taxon>Bacteroidota</taxon>
        <taxon>Bacteroidia</taxon>
        <taxon>Bacteroidales</taxon>
        <taxon>Bacteroidaceae</taxon>
        <taxon>Bacteroides</taxon>
    </lineage>
</organism>
<evidence type="ECO:0000256" key="5">
    <source>
        <dbReference type="ARBA" id="ARBA00023136"/>
    </source>
</evidence>
<evidence type="ECO:0000256" key="2">
    <source>
        <dbReference type="ARBA" id="ARBA00022448"/>
    </source>
</evidence>
<dbReference type="SUPFAM" id="SSF49464">
    <property type="entry name" value="Carboxypeptidase regulatory domain-like"/>
    <property type="match status" value="1"/>
</dbReference>
<dbReference type="Gene3D" id="2.170.130.10">
    <property type="entry name" value="TonB-dependent receptor, plug domain"/>
    <property type="match status" value="1"/>
</dbReference>
<proteinExistence type="inferred from homology"/>
<dbReference type="InterPro" id="IPR023996">
    <property type="entry name" value="TonB-dep_OMP_SusC/RagA"/>
</dbReference>
<evidence type="ECO:0000256" key="4">
    <source>
        <dbReference type="ARBA" id="ARBA00022692"/>
    </source>
</evidence>
<evidence type="ECO:0000256" key="6">
    <source>
        <dbReference type="ARBA" id="ARBA00023237"/>
    </source>
</evidence>
<gene>
    <name evidence="9" type="ORF">DXB65_00980</name>
</gene>
<dbReference type="NCBIfam" id="TIGR04057">
    <property type="entry name" value="SusC_RagA_signa"/>
    <property type="match status" value="1"/>
</dbReference>
<dbReference type="InterPro" id="IPR037066">
    <property type="entry name" value="Plug_dom_sf"/>
</dbReference>
<dbReference type="InterPro" id="IPR023997">
    <property type="entry name" value="TonB-dep_OMP_SusC/RagA_CS"/>
</dbReference>
<evidence type="ECO:0000256" key="7">
    <source>
        <dbReference type="PROSITE-ProRule" id="PRU01360"/>
    </source>
</evidence>
<keyword evidence="2 7" id="KW-0813">Transport</keyword>
<keyword evidence="6 7" id="KW-0998">Cell outer membrane</keyword>
<dbReference type="SUPFAM" id="SSF56935">
    <property type="entry name" value="Porins"/>
    <property type="match status" value="1"/>
</dbReference>
<dbReference type="InterPro" id="IPR012910">
    <property type="entry name" value="Plug_dom"/>
</dbReference>
<name>A0A3E5BS91_9BACE</name>
<evidence type="ECO:0000256" key="1">
    <source>
        <dbReference type="ARBA" id="ARBA00004571"/>
    </source>
</evidence>
<feature type="domain" description="TonB-dependent receptor plug" evidence="8">
    <location>
        <begin position="232"/>
        <end position="338"/>
    </location>
</feature>
<dbReference type="Gene3D" id="2.60.40.1120">
    <property type="entry name" value="Carboxypeptidase-like, regulatory domain"/>
    <property type="match status" value="1"/>
</dbReference>